<protein>
    <submittedName>
        <fullName evidence="2">Uncharacterized protein</fullName>
    </submittedName>
</protein>
<sequence length="177" mass="20466">MRKIDSSVSTKRNVRDNVEGNFDDLMIQELLLSAQWVIIKLMSPHTWSMRELFFMVIRVDSLPLKSQIEKYMISVDCFDVVQRANSTKLSFEVQNERLAIVASQIADALNFESVEDALKKELEQLDIQRECLHNSILEIDENLVNKQNDISRLKEEYVATAQTLVLTDVNTKTLEML</sequence>
<feature type="coiled-coil region" evidence="1">
    <location>
        <begin position="115"/>
        <end position="156"/>
    </location>
</feature>
<organism evidence="2">
    <name type="scientific">Vitis vinifera</name>
    <name type="common">Grape</name>
    <dbReference type="NCBI Taxonomy" id="29760"/>
    <lineage>
        <taxon>Eukaryota</taxon>
        <taxon>Viridiplantae</taxon>
        <taxon>Streptophyta</taxon>
        <taxon>Embryophyta</taxon>
        <taxon>Tracheophyta</taxon>
        <taxon>Spermatophyta</taxon>
        <taxon>Magnoliopsida</taxon>
        <taxon>eudicotyledons</taxon>
        <taxon>Gunneridae</taxon>
        <taxon>Pentapetalae</taxon>
        <taxon>rosids</taxon>
        <taxon>Vitales</taxon>
        <taxon>Vitaceae</taxon>
        <taxon>Viteae</taxon>
        <taxon>Vitis</taxon>
    </lineage>
</organism>
<keyword evidence="1" id="KW-0175">Coiled coil</keyword>
<name>A5B1G7_VITVI</name>
<evidence type="ECO:0000256" key="1">
    <source>
        <dbReference type="SAM" id="Coils"/>
    </source>
</evidence>
<dbReference type="AlphaFoldDB" id="A5B1G7"/>
<reference evidence="2" key="1">
    <citation type="journal article" date="2007" name="PLoS ONE">
        <title>The first genome sequence of an elite grapevine cultivar (Pinot noir Vitis vinifera L.): coping with a highly heterozygous genome.</title>
        <authorList>
            <person name="Velasco R."/>
            <person name="Zharkikh A."/>
            <person name="Troggio M."/>
            <person name="Cartwright D.A."/>
            <person name="Cestaro A."/>
            <person name="Pruss D."/>
            <person name="Pindo M."/>
            <person name="FitzGerald L.M."/>
            <person name="Vezzulli S."/>
            <person name="Reid J."/>
            <person name="Malacarne G."/>
            <person name="Iliev D."/>
            <person name="Coppola G."/>
            <person name="Wardell B."/>
            <person name="Micheletti D."/>
            <person name="Macalma T."/>
            <person name="Facci M."/>
            <person name="Mitchell J.T."/>
            <person name="Perazzolli M."/>
            <person name="Eldredge G."/>
            <person name="Gatto P."/>
            <person name="Oyzerski R."/>
            <person name="Moretto M."/>
            <person name="Gutin N."/>
            <person name="Stefanini M."/>
            <person name="Chen Y."/>
            <person name="Segala C."/>
            <person name="Davenport C."/>
            <person name="Dematte L."/>
            <person name="Mraz A."/>
            <person name="Battilana J."/>
            <person name="Stormo K."/>
            <person name="Costa F."/>
            <person name="Tao Q."/>
            <person name="Si-Ammour A."/>
            <person name="Harkins T."/>
            <person name="Lackey A."/>
            <person name="Perbost C."/>
            <person name="Taillon B."/>
            <person name="Stella A."/>
            <person name="Solovyev V."/>
            <person name="Fawcett J.A."/>
            <person name="Sterck L."/>
            <person name="Vandepoele K."/>
            <person name="Grando S.M."/>
            <person name="Toppo S."/>
            <person name="Moser C."/>
            <person name="Lanchbury J."/>
            <person name="Bogden R."/>
            <person name="Skolnick M."/>
            <person name="Sgaramella V."/>
            <person name="Bhatnagar S.K."/>
            <person name="Fontana P."/>
            <person name="Gutin A."/>
            <person name="Van de Peer Y."/>
            <person name="Salamini F."/>
            <person name="Viola R."/>
        </authorList>
    </citation>
    <scope>NUCLEOTIDE SEQUENCE</scope>
</reference>
<gene>
    <name evidence="2" type="ORF">VITISV_040232</name>
</gene>
<dbReference type="EMBL" id="AM443332">
    <property type="protein sequence ID" value="CAN80677.1"/>
    <property type="molecule type" value="Genomic_DNA"/>
</dbReference>
<evidence type="ECO:0000313" key="2">
    <source>
        <dbReference type="EMBL" id="CAN80677.1"/>
    </source>
</evidence>
<proteinExistence type="predicted"/>
<accession>A5B1G7</accession>